<evidence type="ECO:0000256" key="1">
    <source>
        <dbReference type="SAM" id="SignalP"/>
    </source>
</evidence>
<feature type="domain" description="DUF4399" evidence="2">
    <location>
        <begin position="43"/>
        <end position="132"/>
    </location>
</feature>
<comment type="caution">
    <text evidence="3">The sequence shown here is derived from an EMBL/GenBank/DDBJ whole genome shotgun (WGS) entry which is preliminary data.</text>
</comment>
<dbReference type="RefSeq" id="WP_068224185.1">
    <property type="nucleotide sequence ID" value="NZ_CP139724.1"/>
</dbReference>
<evidence type="ECO:0000313" key="4">
    <source>
        <dbReference type="Proteomes" id="UP000075606"/>
    </source>
</evidence>
<dbReference type="EMBL" id="LRPC01000028">
    <property type="protein sequence ID" value="KYG74306.1"/>
    <property type="molecule type" value="Genomic_DNA"/>
</dbReference>
<evidence type="ECO:0000259" key="2">
    <source>
        <dbReference type="Pfam" id="PF14347"/>
    </source>
</evidence>
<keyword evidence="1" id="KW-0732">Signal</keyword>
<dbReference type="AlphaFoldDB" id="A0A150X6J4"/>
<evidence type="ECO:0000313" key="3">
    <source>
        <dbReference type="EMBL" id="KYG74306.1"/>
    </source>
</evidence>
<name>A0A150X6J4_9BACT</name>
<dbReference type="Proteomes" id="UP000075606">
    <property type="component" value="Unassembled WGS sequence"/>
</dbReference>
<dbReference type="Pfam" id="PF14347">
    <property type="entry name" value="DUF4399"/>
    <property type="match status" value="1"/>
</dbReference>
<dbReference type="PROSITE" id="PS51257">
    <property type="entry name" value="PROKAR_LIPOPROTEIN"/>
    <property type="match status" value="1"/>
</dbReference>
<dbReference type="STRING" id="333140.AWW68_13960"/>
<dbReference type="InterPro" id="IPR025512">
    <property type="entry name" value="DUF4399"/>
</dbReference>
<feature type="chain" id="PRO_5007574365" evidence="1">
    <location>
        <begin position="24"/>
        <end position="133"/>
    </location>
</feature>
<reference evidence="3 4" key="1">
    <citation type="submission" date="2016-01" db="EMBL/GenBank/DDBJ databases">
        <title>Genome sequencing of Roseivirga spongicola UST030701-084.</title>
        <authorList>
            <person name="Selvaratnam C."/>
            <person name="Thevarajoo S."/>
            <person name="Goh K.M."/>
            <person name="Ee R."/>
            <person name="Chan K.-G."/>
            <person name="Chong C.S."/>
        </authorList>
    </citation>
    <scope>NUCLEOTIDE SEQUENCE [LARGE SCALE GENOMIC DNA]</scope>
    <source>
        <strain evidence="3 4">UST030701-084</strain>
    </source>
</reference>
<feature type="signal peptide" evidence="1">
    <location>
        <begin position="1"/>
        <end position="23"/>
    </location>
</feature>
<proteinExistence type="predicted"/>
<organism evidence="3 4">
    <name type="scientific">Roseivirga spongicola</name>
    <dbReference type="NCBI Taxonomy" id="333140"/>
    <lineage>
        <taxon>Bacteria</taxon>
        <taxon>Pseudomonadati</taxon>
        <taxon>Bacteroidota</taxon>
        <taxon>Cytophagia</taxon>
        <taxon>Cytophagales</taxon>
        <taxon>Roseivirgaceae</taxon>
        <taxon>Roseivirga</taxon>
    </lineage>
</organism>
<sequence>MKFLKKYSLIVVLITFMASCGSSDGVYFENLTDGQEVSSTVLVEMGVKGMEIEPAGEVNKGKGHHHIIIDGGYMNTGETIPADANHIHYGKGQTEATIELTPGQHTLTLQFANGLHQSYGEEWSKTITVNVKD</sequence>
<gene>
    <name evidence="3" type="ORF">AWW68_13960</name>
</gene>
<dbReference type="OrthoDB" id="531568at2"/>
<protein>
    <submittedName>
        <fullName evidence="3">Rod shape-determining protein RodA</fullName>
    </submittedName>
</protein>
<keyword evidence="4" id="KW-1185">Reference proteome</keyword>
<accession>A0A150X6J4</accession>